<dbReference type="Pfam" id="PF20906">
    <property type="entry name" value="S-Me-THD_C"/>
    <property type="match status" value="1"/>
</dbReference>
<dbReference type="InterPro" id="IPR027479">
    <property type="entry name" value="S-Me-THD_N_sf"/>
</dbReference>
<dbReference type="InterPro" id="IPR024071">
    <property type="entry name" value="S-Me-THD_C_sf"/>
</dbReference>
<dbReference type="OrthoDB" id="5404895at2759"/>
<accession>A0A9N9KV06</accession>
<gene>
    <name evidence="5" type="ORF">HYFRA_00010136</name>
</gene>
<dbReference type="InterPro" id="IPR045079">
    <property type="entry name" value="Oxoprolinase-like"/>
</dbReference>
<evidence type="ECO:0000313" key="6">
    <source>
        <dbReference type="Proteomes" id="UP000696280"/>
    </source>
</evidence>
<name>A0A9N9KV06_9HELO</name>
<dbReference type="PANTHER" id="PTHR11365">
    <property type="entry name" value="5-OXOPROLINASE RELATED"/>
    <property type="match status" value="1"/>
</dbReference>
<dbReference type="SUPFAM" id="SSF160991">
    <property type="entry name" value="CV3147-like"/>
    <property type="match status" value="1"/>
</dbReference>
<feature type="domain" description="S-Me-THD N-terminal" evidence="3">
    <location>
        <begin position="600"/>
        <end position="759"/>
    </location>
</feature>
<dbReference type="GO" id="GO:0016787">
    <property type="term" value="F:hydrolase activity"/>
    <property type="evidence" value="ECO:0007669"/>
    <property type="project" value="InterPro"/>
</dbReference>
<dbReference type="Pfam" id="PF06032">
    <property type="entry name" value="S-Me-THD_N"/>
    <property type="match status" value="1"/>
</dbReference>
<dbReference type="Gene3D" id="3.30.420.40">
    <property type="match status" value="1"/>
</dbReference>
<dbReference type="AlphaFoldDB" id="A0A9N9KV06"/>
<organism evidence="5 6">
    <name type="scientific">Hymenoscyphus fraxineus</name>
    <dbReference type="NCBI Taxonomy" id="746836"/>
    <lineage>
        <taxon>Eukaryota</taxon>
        <taxon>Fungi</taxon>
        <taxon>Dikarya</taxon>
        <taxon>Ascomycota</taxon>
        <taxon>Pezizomycotina</taxon>
        <taxon>Leotiomycetes</taxon>
        <taxon>Helotiales</taxon>
        <taxon>Helotiaceae</taxon>
        <taxon>Hymenoscyphus</taxon>
    </lineage>
</organism>
<dbReference type="PANTHER" id="PTHR11365:SF10">
    <property type="entry name" value="HYDANTOINASE_OXOPROLINASE"/>
    <property type="match status" value="1"/>
</dbReference>
<evidence type="ECO:0008006" key="7">
    <source>
        <dbReference type="Google" id="ProtNLM"/>
    </source>
</evidence>
<dbReference type="InterPro" id="IPR010318">
    <property type="entry name" value="S-Me-THD_N"/>
</dbReference>
<protein>
    <recommendedName>
        <fullName evidence="7">Hydantoinase</fullName>
    </recommendedName>
</protein>
<dbReference type="InterPro" id="IPR002821">
    <property type="entry name" value="Hydantoinase_A"/>
</dbReference>
<dbReference type="Pfam" id="PF05378">
    <property type="entry name" value="Hydant_A_N"/>
    <property type="match status" value="1"/>
</dbReference>
<sequence length="981" mass="105466">MTQRNLRIGVDVGGTNTDGVILDPTRSSEPGRGIIAWHKAATTTNPSEGINNAITAMFKESKIQPDDVASVTIGTTHFINAVVEMDQTRLAKVAIMRLCGPFSRGVPPCVDWPPQLQRLMMAYQCFVVGGLEVDGSLISGIDEDQIRKEAEIIKEKGIKSIVVNGIFSPVDVVYRQEERAAEIIRQVHPDADIVISKDVANLGFLERENAAILNASILSFARKTIAEFTLAISQLHLKCPVFITQNDGTILLASHASKLPIRTFSSGPTNSMRGAAFLTQNEIKEAMMVVDVGGTTTDVGLLLANGFPRQAAAFSEISGVRTNFSYPDVRSIGLGGGSIVRKHEDGSMTIGPDSVGYQLPQKAIVFGGDITTATDYTVLADPNSGIGDRSLVLEAGLDEDLAIFKSLIKKMLERAIDTMKTSADDIPVLLVGGGAVLAPDELIGASKVVKPQWSGVANAIGAATARVSGVVDTIESTERKTTSEVMAQIAKRAIQKAVDNGAREDTVQVVEMDHLPLQYIANKSRFIVKAVGDFDFSRVAVDELPPDPEAALANGNMSEYEKGAVKEETLKEESAPMSGADILAYKPAFEGRLWVISEIDLAWITIGCYILGTGGGGTPYPHMLRLREIMRRGGIVRVISPDDLRDDDLVGCGGGMGSPTVSIEKLAGDEMMESQTELYHFMKVKPDAMIPLEIGGGNGLQGMILGASTNMNLPCVDGDWMGRAYPVSWQTTPEVFEPRPVFLPSTICDGNGNVMFMTKATNELMVERAFRAALSQMGSHVGCAKGPISGKNTKSWVVEHTISLSWRIGRAVALSRSTNQIDNVAESIIAEVGGADSGKLLFKGKIVGVERTLRMGHVYGEVIIEAIDLDETEGSKSRIKIPFKNENILVIQEDVKGKEIIIASVPDLICVIDAQNGEAIGTPEYRYGLLVVVLGIVASEKWTSTVRGLEIGGPEGFGMDDVVYKPLGVFEKPRSVIDEFA</sequence>
<dbReference type="EMBL" id="CAJVRL010000050">
    <property type="protein sequence ID" value="CAG8953388.1"/>
    <property type="molecule type" value="Genomic_DNA"/>
</dbReference>
<evidence type="ECO:0000259" key="3">
    <source>
        <dbReference type="Pfam" id="PF06032"/>
    </source>
</evidence>
<reference evidence="5" key="1">
    <citation type="submission" date="2021-07" db="EMBL/GenBank/DDBJ databases">
        <authorList>
            <person name="Durling M."/>
        </authorList>
    </citation>
    <scope>NUCLEOTIDE SEQUENCE</scope>
</reference>
<dbReference type="Proteomes" id="UP000696280">
    <property type="component" value="Unassembled WGS sequence"/>
</dbReference>
<keyword evidence="6" id="KW-1185">Reference proteome</keyword>
<feature type="domain" description="Hydantoinase/oxoprolinase N-terminal" evidence="2">
    <location>
        <begin position="7"/>
        <end position="187"/>
    </location>
</feature>
<dbReference type="SUPFAM" id="SSF53067">
    <property type="entry name" value="Actin-like ATPase domain"/>
    <property type="match status" value="2"/>
</dbReference>
<evidence type="ECO:0000259" key="2">
    <source>
        <dbReference type="Pfam" id="PF05378"/>
    </source>
</evidence>
<dbReference type="FunFam" id="3.40.1610.10:FF:000001">
    <property type="entry name" value="Hydantoinase, putative"/>
    <property type="match status" value="1"/>
</dbReference>
<feature type="domain" description="Hydantoinase A/oxoprolinase" evidence="1">
    <location>
        <begin position="207"/>
        <end position="380"/>
    </location>
</feature>
<evidence type="ECO:0000259" key="4">
    <source>
        <dbReference type="Pfam" id="PF20906"/>
    </source>
</evidence>
<dbReference type="Pfam" id="PF01968">
    <property type="entry name" value="Hydantoinase_A"/>
    <property type="match status" value="1"/>
</dbReference>
<comment type="caution">
    <text evidence="5">The sequence shown here is derived from an EMBL/GenBank/DDBJ whole genome shotgun (WGS) entry which is preliminary data.</text>
</comment>
<dbReference type="InterPro" id="IPR048350">
    <property type="entry name" value="S-Me-THD-like_C"/>
</dbReference>
<dbReference type="Gene3D" id="2.40.390.10">
    <property type="entry name" value="CV3147-like"/>
    <property type="match status" value="1"/>
</dbReference>
<dbReference type="InterPro" id="IPR043129">
    <property type="entry name" value="ATPase_NBD"/>
</dbReference>
<feature type="domain" description="S-Me-THD-like C-terminal" evidence="4">
    <location>
        <begin position="763"/>
        <end position="967"/>
    </location>
</feature>
<evidence type="ECO:0000313" key="5">
    <source>
        <dbReference type="EMBL" id="CAG8953388.1"/>
    </source>
</evidence>
<evidence type="ECO:0000259" key="1">
    <source>
        <dbReference type="Pfam" id="PF01968"/>
    </source>
</evidence>
<proteinExistence type="predicted"/>
<dbReference type="InterPro" id="IPR008040">
    <property type="entry name" value="Hydant_A_N"/>
</dbReference>
<dbReference type="Gene3D" id="3.40.1610.10">
    <property type="entry name" value="CV3147-like domain"/>
    <property type="match status" value="1"/>
</dbReference>